<accession>A0ABP7QL05</accession>
<proteinExistence type="predicted"/>
<dbReference type="Pfam" id="PF00440">
    <property type="entry name" value="TetR_N"/>
    <property type="match status" value="1"/>
</dbReference>
<dbReference type="NCBIfam" id="NF007015">
    <property type="entry name" value="PRK09480.1"/>
    <property type="match status" value="1"/>
</dbReference>
<dbReference type="InterPro" id="IPR001647">
    <property type="entry name" value="HTH_TetR"/>
</dbReference>
<keyword evidence="2 3" id="KW-0238">DNA-binding</keyword>
<keyword evidence="6" id="KW-1185">Reference proteome</keyword>
<dbReference type="InterPro" id="IPR050109">
    <property type="entry name" value="HTH-type_TetR-like_transc_reg"/>
</dbReference>
<evidence type="ECO:0000313" key="5">
    <source>
        <dbReference type="EMBL" id="GAA3983915.1"/>
    </source>
</evidence>
<comment type="caution">
    <text evidence="5">The sequence shown here is derived from an EMBL/GenBank/DDBJ whole genome shotgun (WGS) entry which is preliminary data.</text>
</comment>
<dbReference type="SUPFAM" id="SSF46689">
    <property type="entry name" value="Homeodomain-like"/>
    <property type="match status" value="1"/>
</dbReference>
<name>A0ABP7QL05_9BURK</name>
<dbReference type="Pfam" id="PF22276">
    <property type="entry name" value="SlmA-like_C"/>
    <property type="match status" value="1"/>
</dbReference>
<gene>
    <name evidence="5" type="primary">slmA_1</name>
    <name evidence="5" type="ORF">GCM10022279_04090</name>
</gene>
<evidence type="ECO:0000256" key="3">
    <source>
        <dbReference type="PROSITE-ProRule" id="PRU00335"/>
    </source>
</evidence>
<feature type="DNA-binding region" description="H-T-H motif" evidence="3">
    <location>
        <begin position="17"/>
        <end position="36"/>
    </location>
</feature>
<feature type="domain" description="HTH tetR-type" evidence="4">
    <location>
        <begin position="1"/>
        <end position="54"/>
    </location>
</feature>
<dbReference type="InterPro" id="IPR054580">
    <property type="entry name" value="SlmA-like_C"/>
</dbReference>
<dbReference type="Gene3D" id="1.10.357.10">
    <property type="entry name" value="Tetracycline Repressor, domain 2"/>
    <property type="match status" value="1"/>
</dbReference>
<keyword evidence="1" id="KW-0175">Coiled coil</keyword>
<dbReference type="PANTHER" id="PTHR30055">
    <property type="entry name" value="HTH-TYPE TRANSCRIPTIONAL REGULATOR RUTR"/>
    <property type="match status" value="1"/>
</dbReference>
<dbReference type="EMBL" id="BAABBP010000002">
    <property type="protein sequence ID" value="GAA3983915.1"/>
    <property type="molecule type" value="Genomic_DNA"/>
</dbReference>
<evidence type="ECO:0000256" key="2">
    <source>
        <dbReference type="ARBA" id="ARBA00023125"/>
    </source>
</evidence>
<dbReference type="Proteomes" id="UP001501627">
    <property type="component" value="Unassembled WGS sequence"/>
</dbReference>
<sequence>MQTLAQLLQEPGAERVTTAALARQLQVSEAALYRHFASKAQMFEGLIDFIELSVFTLVQQIQQQQGDGEHEGARSAARIVAVVAQFAEANPGLARVMVGDALVLEHVRLNERMERFFGKVEAQLRQCLRPQADTTSVVAPAAEAQLRAALLVDLLRGRLQRWVRSGLHERPTRQLMEALALVL</sequence>
<reference evidence="6" key="1">
    <citation type="journal article" date="2019" name="Int. J. Syst. Evol. Microbiol.">
        <title>The Global Catalogue of Microorganisms (GCM) 10K type strain sequencing project: providing services to taxonomists for standard genome sequencing and annotation.</title>
        <authorList>
            <consortium name="The Broad Institute Genomics Platform"/>
            <consortium name="The Broad Institute Genome Sequencing Center for Infectious Disease"/>
            <person name="Wu L."/>
            <person name="Ma J."/>
        </authorList>
    </citation>
    <scope>NUCLEOTIDE SEQUENCE [LARGE SCALE GENOMIC DNA]</scope>
    <source>
        <strain evidence="6">JCM 17561</strain>
    </source>
</reference>
<evidence type="ECO:0000313" key="6">
    <source>
        <dbReference type="Proteomes" id="UP001501627"/>
    </source>
</evidence>
<protein>
    <submittedName>
        <fullName evidence="5">Nucleoid occlusion factor SlmA</fullName>
    </submittedName>
</protein>
<organism evidence="5 6">
    <name type="scientific">Comamonas faecalis</name>
    <dbReference type="NCBI Taxonomy" id="1387849"/>
    <lineage>
        <taxon>Bacteria</taxon>
        <taxon>Pseudomonadati</taxon>
        <taxon>Pseudomonadota</taxon>
        <taxon>Betaproteobacteria</taxon>
        <taxon>Burkholderiales</taxon>
        <taxon>Comamonadaceae</taxon>
        <taxon>Comamonas</taxon>
    </lineage>
</organism>
<dbReference type="PANTHER" id="PTHR30055:SF183">
    <property type="entry name" value="NUCLEOID OCCLUSION FACTOR SLMA"/>
    <property type="match status" value="1"/>
</dbReference>
<evidence type="ECO:0000259" key="4">
    <source>
        <dbReference type="PROSITE" id="PS50977"/>
    </source>
</evidence>
<dbReference type="InterPro" id="IPR009057">
    <property type="entry name" value="Homeodomain-like_sf"/>
</dbReference>
<evidence type="ECO:0000256" key="1">
    <source>
        <dbReference type="ARBA" id="ARBA00023054"/>
    </source>
</evidence>
<dbReference type="PROSITE" id="PS50977">
    <property type="entry name" value="HTH_TETR_2"/>
    <property type="match status" value="1"/>
</dbReference>